<dbReference type="InterPro" id="IPR018873">
    <property type="entry name" value="KilA-N_DNA-bd_domain"/>
</dbReference>
<feature type="domain" description="KilA-N DNA-binding" evidence="1">
    <location>
        <begin position="19"/>
        <end position="107"/>
    </location>
</feature>
<reference evidence="2 3" key="1">
    <citation type="journal article" date="2016" name="Nat. Commun.">
        <title>Thousands of microbial genomes shed light on interconnected biogeochemical processes in an aquifer system.</title>
        <authorList>
            <person name="Anantharaman K."/>
            <person name="Brown C.T."/>
            <person name="Hug L.A."/>
            <person name="Sharon I."/>
            <person name="Castelle C.J."/>
            <person name="Probst A.J."/>
            <person name="Thomas B.C."/>
            <person name="Singh A."/>
            <person name="Wilkins M.J."/>
            <person name="Karaoz U."/>
            <person name="Brodie E.L."/>
            <person name="Williams K.H."/>
            <person name="Hubbard S.S."/>
            <person name="Banfield J.F."/>
        </authorList>
    </citation>
    <scope>NUCLEOTIDE SEQUENCE [LARGE SCALE GENOMIC DNA]</scope>
</reference>
<comment type="caution">
    <text evidence="2">The sequence shown here is derived from an EMBL/GenBank/DDBJ whole genome shotgun (WGS) entry which is preliminary data.</text>
</comment>
<proteinExistence type="predicted"/>
<dbReference type="EMBL" id="MFVK01000041">
    <property type="protein sequence ID" value="OGI98126.1"/>
    <property type="molecule type" value="Genomic_DNA"/>
</dbReference>
<protein>
    <recommendedName>
        <fullName evidence="1">KilA-N DNA-binding domain-containing protein</fullName>
    </recommendedName>
</protein>
<organism evidence="2 3">
    <name type="scientific">Candidatus Nomurabacteria bacterium RIFCSPLOWO2_02_FULL_40_10</name>
    <dbReference type="NCBI Taxonomy" id="1801786"/>
    <lineage>
        <taxon>Bacteria</taxon>
        <taxon>Candidatus Nomuraibacteriota</taxon>
    </lineage>
</organism>
<gene>
    <name evidence="2" type="ORF">A3H53_03095</name>
</gene>
<evidence type="ECO:0000313" key="3">
    <source>
        <dbReference type="Proteomes" id="UP000176479"/>
    </source>
</evidence>
<dbReference type="AlphaFoldDB" id="A0A1F6XVH0"/>
<sequence>MTEKLQKNSLMPSEKILSEILFIRGKKVMLDKDLAELYQVETGALNRAVKRNLERFPNDFMFQLTKEEFNNLMSQFGTSSSLRSQIGILKRGQHIKYAPYAFTEQGVRIKQ</sequence>
<evidence type="ECO:0000259" key="1">
    <source>
        <dbReference type="Pfam" id="PF10543"/>
    </source>
</evidence>
<name>A0A1F6XVH0_9BACT</name>
<dbReference type="Pfam" id="PF10543">
    <property type="entry name" value="ORF6N"/>
    <property type="match status" value="1"/>
</dbReference>
<accession>A0A1F6XVH0</accession>
<dbReference type="Proteomes" id="UP000176479">
    <property type="component" value="Unassembled WGS sequence"/>
</dbReference>
<evidence type="ECO:0000313" key="2">
    <source>
        <dbReference type="EMBL" id="OGI98126.1"/>
    </source>
</evidence>